<accession>A0A379C6S5</accession>
<dbReference type="OrthoDB" id="9801156at2"/>
<dbReference type="Pfam" id="PF25137">
    <property type="entry name" value="ADH_Fe_C"/>
    <property type="match status" value="1"/>
</dbReference>
<dbReference type="InterPro" id="IPR056798">
    <property type="entry name" value="ADH_Fe_C"/>
</dbReference>
<dbReference type="GO" id="GO:0008106">
    <property type="term" value="F:alcohol dehydrogenase (NADP+) activity"/>
    <property type="evidence" value="ECO:0007669"/>
    <property type="project" value="TreeGrafter"/>
</dbReference>
<sequence length="394" mass="44258">MYDFNFSVKTEILFGKDQLKYLPEKILENGSRVLICYGGGSIKKIGIYDKVISLLDENNIFYKELSAIKPNPRVDKVREGLEIIRENKLDFILAIGGGSVIDTAKLLACAVFTDKDPWKIIKKEVKIEKALKIGVILTIAATGSEMDSIGVVSNPQTKEKLSFSSPLLVPCFAIENPEFTYSVSPYQTASGVADIMSHTMENYFSIDDGCYLQNKIAEGILKTCIKFGPIALKEPTNYNARANILWASAWAINGLLNKGKNTSWTVHSMEHELSAYYDITHGVGLAILTPRFLNYILNEKTEKMLSDFAINVFDVEDTNNYRENAKKGIEALYKFFKDDLNLPMSLEELNITDEYFEEMAEKQAKRSNGYVGGVVPLEAKDVVQIYKASMKDEY</sequence>
<proteinExistence type="predicted"/>
<dbReference type="InterPro" id="IPR001670">
    <property type="entry name" value="ADH_Fe/GldA"/>
</dbReference>
<dbReference type="GO" id="GO:0005829">
    <property type="term" value="C:cytosol"/>
    <property type="evidence" value="ECO:0007669"/>
    <property type="project" value="TreeGrafter"/>
</dbReference>
<evidence type="ECO:0000259" key="3">
    <source>
        <dbReference type="Pfam" id="PF25137"/>
    </source>
</evidence>
<dbReference type="AlphaFoldDB" id="A0A379C6S5"/>
<dbReference type="EC" id="1.1.1.-" evidence="4"/>
<dbReference type="STRING" id="1122949.GCA_000378725_01331"/>
<dbReference type="GO" id="GO:0046872">
    <property type="term" value="F:metal ion binding"/>
    <property type="evidence" value="ECO:0007669"/>
    <property type="project" value="InterPro"/>
</dbReference>
<dbReference type="SUPFAM" id="SSF56796">
    <property type="entry name" value="Dehydroquinate synthase-like"/>
    <property type="match status" value="1"/>
</dbReference>
<evidence type="ECO:0000313" key="5">
    <source>
        <dbReference type="Proteomes" id="UP000255517"/>
    </source>
</evidence>
<evidence type="ECO:0000256" key="1">
    <source>
        <dbReference type="ARBA" id="ARBA00023002"/>
    </source>
</evidence>
<evidence type="ECO:0000259" key="2">
    <source>
        <dbReference type="Pfam" id="PF00465"/>
    </source>
</evidence>
<dbReference type="FunFam" id="3.40.50.1970:FF:000003">
    <property type="entry name" value="Alcohol dehydrogenase, iron-containing"/>
    <property type="match status" value="1"/>
</dbReference>
<reference evidence="4 5" key="1">
    <citation type="submission" date="2018-06" db="EMBL/GenBank/DDBJ databases">
        <authorList>
            <consortium name="Pathogen Informatics"/>
            <person name="Doyle S."/>
        </authorList>
    </citation>
    <scope>NUCLEOTIDE SEQUENCE [LARGE SCALE GENOMIC DNA]</scope>
    <source>
        <strain evidence="4 5">NCTC13149</strain>
    </source>
</reference>
<dbReference type="InterPro" id="IPR044731">
    <property type="entry name" value="BDH-like"/>
</dbReference>
<dbReference type="RefSeq" id="WP_009345782.1">
    <property type="nucleotide sequence ID" value="NZ_CP165621.1"/>
</dbReference>
<dbReference type="Gene3D" id="1.20.1090.10">
    <property type="entry name" value="Dehydroquinate synthase-like - alpha domain"/>
    <property type="match status" value="1"/>
</dbReference>
<dbReference type="PANTHER" id="PTHR43633:SF1">
    <property type="entry name" value="ALCOHOL DEHYDROGENASE YQHD"/>
    <property type="match status" value="1"/>
</dbReference>
<protein>
    <submittedName>
        <fullName evidence="4">NADH-dependent butanol dehydrogenase B</fullName>
        <ecNumber evidence="4">1.1.1.-</ecNumber>
    </submittedName>
</protein>
<name>A0A379C6S5_9FIRM</name>
<dbReference type="CDD" id="cd08187">
    <property type="entry name" value="BDH"/>
    <property type="match status" value="1"/>
</dbReference>
<dbReference type="EMBL" id="UGSZ01000001">
    <property type="protein sequence ID" value="SUB57819.1"/>
    <property type="molecule type" value="Genomic_DNA"/>
</dbReference>
<evidence type="ECO:0000313" key="4">
    <source>
        <dbReference type="EMBL" id="SUB57819.1"/>
    </source>
</evidence>
<dbReference type="Proteomes" id="UP000255517">
    <property type="component" value="Unassembled WGS sequence"/>
</dbReference>
<dbReference type="Gene3D" id="3.40.50.1970">
    <property type="match status" value="1"/>
</dbReference>
<dbReference type="PANTHER" id="PTHR43633">
    <property type="entry name" value="ALCOHOL DEHYDROGENASE YQHD"/>
    <property type="match status" value="1"/>
</dbReference>
<dbReference type="Pfam" id="PF00465">
    <property type="entry name" value="Fe-ADH"/>
    <property type="match status" value="1"/>
</dbReference>
<dbReference type="InterPro" id="IPR018211">
    <property type="entry name" value="ADH_Fe_CS"/>
</dbReference>
<gene>
    <name evidence="4" type="primary">bdhB</name>
    <name evidence="4" type="ORF">NCTC13149_01678</name>
</gene>
<feature type="domain" description="Fe-containing alcohol dehydrogenase-like C-terminal" evidence="3">
    <location>
        <begin position="188"/>
        <end position="390"/>
    </location>
</feature>
<feature type="domain" description="Alcohol dehydrogenase iron-type/glycerol dehydrogenase GldA" evidence="2">
    <location>
        <begin position="10"/>
        <end position="176"/>
    </location>
</feature>
<dbReference type="PROSITE" id="PS00060">
    <property type="entry name" value="ADH_IRON_2"/>
    <property type="match status" value="1"/>
</dbReference>
<keyword evidence="1 4" id="KW-0560">Oxidoreductase</keyword>
<dbReference type="GO" id="GO:1990002">
    <property type="term" value="F:methylglyoxal reductase (NADPH) (acetol producing) activity"/>
    <property type="evidence" value="ECO:0007669"/>
    <property type="project" value="TreeGrafter"/>
</dbReference>
<organism evidence="4 5">
    <name type="scientific">Peptoniphilus lacrimalis</name>
    <dbReference type="NCBI Taxonomy" id="33031"/>
    <lineage>
        <taxon>Bacteria</taxon>
        <taxon>Bacillati</taxon>
        <taxon>Bacillota</taxon>
        <taxon>Tissierellia</taxon>
        <taxon>Tissierellales</taxon>
        <taxon>Peptoniphilaceae</taxon>
        <taxon>Peptoniphilus</taxon>
    </lineage>
</organism>
<dbReference type="GO" id="GO:1990362">
    <property type="term" value="F:butanol dehydrogenase (NAD+) activity"/>
    <property type="evidence" value="ECO:0007669"/>
    <property type="project" value="InterPro"/>
</dbReference>